<dbReference type="GO" id="GO:0019288">
    <property type="term" value="P:isopentenyl diphosphate biosynthetic process, methylerythritol 4-phosphate pathway"/>
    <property type="evidence" value="ECO:0007669"/>
    <property type="project" value="UniProtKB-UniRule"/>
</dbReference>
<comment type="caution">
    <text evidence="12">The sequence shown here is derived from an EMBL/GenBank/DDBJ whole genome shotgun (WGS) entry which is preliminary data.</text>
</comment>
<evidence type="ECO:0000259" key="11">
    <source>
        <dbReference type="Pfam" id="PF08544"/>
    </source>
</evidence>
<dbReference type="NCBIfam" id="TIGR00154">
    <property type="entry name" value="ispE"/>
    <property type="match status" value="1"/>
</dbReference>
<keyword evidence="5 9" id="KW-0547">Nucleotide-binding</keyword>
<evidence type="ECO:0000256" key="8">
    <source>
        <dbReference type="ARBA" id="ARBA00032554"/>
    </source>
</evidence>
<dbReference type="Gene3D" id="3.30.230.10">
    <property type="match status" value="1"/>
</dbReference>
<dbReference type="PIRSF" id="PIRSF010376">
    <property type="entry name" value="IspE"/>
    <property type="match status" value="1"/>
</dbReference>
<feature type="binding site" evidence="9">
    <location>
        <begin position="94"/>
        <end position="104"/>
    </location>
    <ligand>
        <name>ATP</name>
        <dbReference type="ChEBI" id="CHEBI:30616"/>
    </ligand>
</feature>
<sequence length="282" mass="31054">MELIEKAPAKINLGLDVLSKRPDGYHELEMIMTSIDLADRLTFQPLPTKEIEIVTNCSFLPLDKKNNIYQTVQLLQQNYGVNEGVRIHLQKEIPVAAGLGGGSSDAAATLRGLNRLWQLNLPMTELEQLGDAIGTDVPYCVQGKTSRVTGRGEIVTTLPPIPPCWVVVAKPKVSVSTGKIFKLVAVEELYHPNISAIEAAILEQNYFEMVNHLGNSLEPVTAKRYPQVHLLKEKFMQFGADGAVMSGSGPTVFGLCHKYSRAKRVYNGLKGFCDHVSIVRTL</sequence>
<evidence type="ECO:0000256" key="1">
    <source>
        <dbReference type="ARBA" id="ARBA00009684"/>
    </source>
</evidence>
<protein>
    <recommendedName>
        <fullName evidence="3 9">4-diphosphocytidyl-2-C-methyl-D-erythritol kinase</fullName>
        <shortName evidence="9">CMK</shortName>
        <ecNumber evidence="2 9">2.7.1.148</ecNumber>
    </recommendedName>
    <alternativeName>
        <fullName evidence="8 9">4-(cytidine-5'-diphospho)-2-C-methyl-D-erythritol kinase</fullName>
    </alternativeName>
</protein>
<dbReference type="EMBL" id="PXZH01000008">
    <property type="protein sequence ID" value="RST88537.1"/>
    <property type="molecule type" value="Genomic_DNA"/>
</dbReference>
<dbReference type="SUPFAM" id="SSF55060">
    <property type="entry name" value="GHMP Kinase, C-terminal domain"/>
    <property type="match status" value="1"/>
</dbReference>
<feature type="domain" description="GHMP kinase C-terminal" evidence="11">
    <location>
        <begin position="208"/>
        <end position="273"/>
    </location>
</feature>
<dbReference type="InterPro" id="IPR020568">
    <property type="entry name" value="Ribosomal_Su5_D2-typ_SF"/>
</dbReference>
<dbReference type="RefSeq" id="WP_125944017.1">
    <property type="nucleotide sequence ID" value="NZ_PXZH01000008.1"/>
</dbReference>
<dbReference type="EC" id="2.7.1.148" evidence="2 9"/>
<feature type="active site" evidence="9">
    <location>
        <position position="136"/>
    </location>
</feature>
<feature type="active site" evidence="9">
    <location>
        <position position="10"/>
    </location>
</feature>
<evidence type="ECO:0000256" key="3">
    <source>
        <dbReference type="ARBA" id="ARBA00017473"/>
    </source>
</evidence>
<dbReference type="Proteomes" id="UP000277864">
    <property type="component" value="Unassembled WGS sequence"/>
</dbReference>
<evidence type="ECO:0000313" key="12">
    <source>
        <dbReference type="EMBL" id="RST88537.1"/>
    </source>
</evidence>
<comment type="pathway">
    <text evidence="9">Isoprenoid biosynthesis; isopentenyl diphosphate biosynthesis via DXP pathway; isopentenyl diphosphate from 1-deoxy-D-xylulose 5-phosphate: step 3/6.</text>
</comment>
<keyword evidence="7 9" id="KW-0067">ATP-binding</keyword>
<evidence type="ECO:0000256" key="5">
    <source>
        <dbReference type="ARBA" id="ARBA00022741"/>
    </source>
</evidence>
<organism evidence="12 13">
    <name type="scientific">Vagococcus humatus</name>
    <dbReference type="NCBI Taxonomy" id="1889241"/>
    <lineage>
        <taxon>Bacteria</taxon>
        <taxon>Bacillati</taxon>
        <taxon>Bacillota</taxon>
        <taxon>Bacilli</taxon>
        <taxon>Lactobacillales</taxon>
        <taxon>Enterococcaceae</taxon>
        <taxon>Vagococcus</taxon>
    </lineage>
</organism>
<dbReference type="PANTHER" id="PTHR43527">
    <property type="entry name" value="4-DIPHOSPHOCYTIDYL-2-C-METHYL-D-ERYTHRITOL KINASE, CHLOROPLASTIC"/>
    <property type="match status" value="1"/>
</dbReference>
<name>A0A429Z4D0_9ENTE</name>
<dbReference type="AlphaFoldDB" id="A0A429Z4D0"/>
<dbReference type="InterPro" id="IPR013750">
    <property type="entry name" value="GHMP_kinase_C_dom"/>
</dbReference>
<evidence type="ECO:0000259" key="10">
    <source>
        <dbReference type="Pfam" id="PF00288"/>
    </source>
</evidence>
<dbReference type="GO" id="GO:0005524">
    <property type="term" value="F:ATP binding"/>
    <property type="evidence" value="ECO:0007669"/>
    <property type="project" value="UniProtKB-UniRule"/>
</dbReference>
<accession>A0A429Z4D0</accession>
<dbReference type="Gene3D" id="3.30.70.890">
    <property type="entry name" value="GHMP kinase, C-terminal domain"/>
    <property type="match status" value="1"/>
</dbReference>
<evidence type="ECO:0000256" key="4">
    <source>
        <dbReference type="ARBA" id="ARBA00022679"/>
    </source>
</evidence>
<dbReference type="PANTHER" id="PTHR43527:SF2">
    <property type="entry name" value="4-DIPHOSPHOCYTIDYL-2-C-METHYL-D-ERYTHRITOL KINASE, CHLOROPLASTIC"/>
    <property type="match status" value="1"/>
</dbReference>
<dbReference type="Pfam" id="PF08544">
    <property type="entry name" value="GHMP_kinases_C"/>
    <property type="match status" value="1"/>
</dbReference>
<comment type="similarity">
    <text evidence="1 9">Belongs to the GHMP kinase family. IspE subfamily.</text>
</comment>
<comment type="function">
    <text evidence="9">Catalyzes the phosphorylation of the position 2 hydroxy group of 4-diphosphocytidyl-2C-methyl-D-erythritol.</text>
</comment>
<evidence type="ECO:0000256" key="9">
    <source>
        <dbReference type="HAMAP-Rule" id="MF_00061"/>
    </source>
</evidence>
<dbReference type="InterPro" id="IPR036554">
    <property type="entry name" value="GHMP_kinase_C_sf"/>
</dbReference>
<gene>
    <name evidence="9" type="primary">ispE</name>
    <name evidence="12" type="ORF">C7P63_10015</name>
</gene>
<dbReference type="NCBIfam" id="NF011202">
    <property type="entry name" value="PRK14608.1"/>
    <property type="match status" value="1"/>
</dbReference>
<dbReference type="GO" id="GO:0050515">
    <property type="term" value="F:4-(cytidine 5'-diphospho)-2-C-methyl-D-erythritol kinase activity"/>
    <property type="evidence" value="ECO:0007669"/>
    <property type="project" value="UniProtKB-UniRule"/>
</dbReference>
<dbReference type="SUPFAM" id="SSF54211">
    <property type="entry name" value="Ribosomal protein S5 domain 2-like"/>
    <property type="match status" value="1"/>
</dbReference>
<dbReference type="InterPro" id="IPR004424">
    <property type="entry name" value="IspE"/>
</dbReference>
<keyword evidence="13" id="KW-1185">Reference proteome</keyword>
<dbReference type="GO" id="GO:0016114">
    <property type="term" value="P:terpenoid biosynthetic process"/>
    <property type="evidence" value="ECO:0007669"/>
    <property type="project" value="UniProtKB-UniRule"/>
</dbReference>
<proteinExistence type="inferred from homology"/>
<keyword evidence="9" id="KW-0414">Isoprene biosynthesis</keyword>
<keyword evidence="6 9" id="KW-0418">Kinase</keyword>
<dbReference type="UniPathway" id="UPA00056">
    <property type="reaction ID" value="UER00094"/>
</dbReference>
<dbReference type="InterPro" id="IPR014721">
    <property type="entry name" value="Ribsml_uS5_D2-typ_fold_subgr"/>
</dbReference>
<dbReference type="HAMAP" id="MF_00061">
    <property type="entry name" value="IspE"/>
    <property type="match status" value="1"/>
</dbReference>
<keyword evidence="4 9" id="KW-0808">Transferase</keyword>
<feature type="domain" description="GHMP kinase N-terminal" evidence="10">
    <location>
        <begin position="66"/>
        <end position="143"/>
    </location>
</feature>
<evidence type="ECO:0000256" key="2">
    <source>
        <dbReference type="ARBA" id="ARBA00012052"/>
    </source>
</evidence>
<evidence type="ECO:0000256" key="7">
    <source>
        <dbReference type="ARBA" id="ARBA00022840"/>
    </source>
</evidence>
<dbReference type="Pfam" id="PF00288">
    <property type="entry name" value="GHMP_kinases_N"/>
    <property type="match status" value="1"/>
</dbReference>
<dbReference type="FunFam" id="3.30.70.890:FF:000006">
    <property type="entry name" value="4-diphosphocytidyl-2-C-methyl-D-erythritol kinase"/>
    <property type="match status" value="1"/>
</dbReference>
<evidence type="ECO:0000256" key="6">
    <source>
        <dbReference type="ARBA" id="ARBA00022777"/>
    </source>
</evidence>
<dbReference type="OrthoDB" id="9809438at2"/>
<evidence type="ECO:0000313" key="13">
    <source>
        <dbReference type="Proteomes" id="UP000277864"/>
    </source>
</evidence>
<dbReference type="InterPro" id="IPR006204">
    <property type="entry name" value="GHMP_kinase_N_dom"/>
</dbReference>
<reference evidence="12 13" key="1">
    <citation type="submission" date="2018-03" db="EMBL/GenBank/DDBJ databases">
        <authorList>
            <person name="Gulvik C.A."/>
        </authorList>
    </citation>
    <scope>NUCLEOTIDE SEQUENCE [LARGE SCALE GENOMIC DNA]</scope>
    <source>
        <strain evidence="12 13">JCM 31581</strain>
    </source>
</reference>
<comment type="catalytic activity">
    <reaction evidence="9">
        <text>4-CDP-2-C-methyl-D-erythritol + ATP = 4-CDP-2-C-methyl-D-erythritol 2-phosphate + ADP + H(+)</text>
        <dbReference type="Rhea" id="RHEA:18437"/>
        <dbReference type="ChEBI" id="CHEBI:15378"/>
        <dbReference type="ChEBI" id="CHEBI:30616"/>
        <dbReference type="ChEBI" id="CHEBI:57823"/>
        <dbReference type="ChEBI" id="CHEBI:57919"/>
        <dbReference type="ChEBI" id="CHEBI:456216"/>
        <dbReference type="EC" id="2.7.1.148"/>
    </reaction>
</comment>